<dbReference type="InterPro" id="IPR016163">
    <property type="entry name" value="Ald_DH_C"/>
</dbReference>
<dbReference type="EC" id="1.2.1.3" evidence="4"/>
<dbReference type="PANTHER" id="PTHR42991">
    <property type="entry name" value="ALDEHYDE DEHYDROGENASE"/>
    <property type="match status" value="1"/>
</dbReference>
<evidence type="ECO:0000259" key="3">
    <source>
        <dbReference type="Pfam" id="PF00171"/>
    </source>
</evidence>
<dbReference type="InterPro" id="IPR051020">
    <property type="entry name" value="ALDH-related_metabolic_enz"/>
</dbReference>
<dbReference type="Gene3D" id="3.40.309.10">
    <property type="entry name" value="Aldehyde Dehydrogenase, Chain A, domain 2"/>
    <property type="match status" value="1"/>
</dbReference>
<dbReference type="InterPro" id="IPR015590">
    <property type="entry name" value="Aldehyde_DH_dom"/>
</dbReference>
<evidence type="ECO:0000313" key="5">
    <source>
        <dbReference type="Proteomes" id="UP000182888"/>
    </source>
</evidence>
<organism evidence="4 5">
    <name type="scientific">Mesorhizobium plurifarium</name>
    <dbReference type="NCBI Taxonomy" id="69974"/>
    <lineage>
        <taxon>Bacteria</taxon>
        <taxon>Pseudomonadati</taxon>
        <taxon>Pseudomonadota</taxon>
        <taxon>Alphaproteobacteria</taxon>
        <taxon>Hyphomicrobiales</taxon>
        <taxon>Phyllobacteriaceae</taxon>
        <taxon>Mesorhizobium</taxon>
    </lineage>
</organism>
<accession>A0A0K2W0V6</accession>
<protein>
    <submittedName>
        <fullName evidence="4">Putative succinate-semialdehyde dehydrogenase I, NADP-dependent</fullName>
        <ecNumber evidence="4">1.2.1.3</ecNumber>
    </submittedName>
</protein>
<dbReference type="Pfam" id="PF00171">
    <property type="entry name" value="Aldedh"/>
    <property type="match status" value="1"/>
</dbReference>
<sequence length="455" mass="47912">MTEQVRRGFIEGKECAVDAAAVERAVALAAAALDKVRRTSSFDRAAVLDKVAVALAAMAAEIAQALADESGYLTVKDMTLEVQRAIEVFTLTAAYARAGMSETLNVDAVERARGAVAYIRREPIGPVLGITAYNGPLLIAAHKIAPAIAAGAPIVLKPSPRVPLATIRLARTVVEAGWPREAVAVLDVDNDATMALVRDPRLPVVSFTGGMVGWKIKEAVPLKRVHLELGGVGAVFVASDGNVALAAQECAAGGFVRSGQSCISVQRIYVERPRYQEFVDAFIARVGEMRPDSPAAIGPMVDDAAAKRVEAVIIDAISRGATLACGGNRQGAYIEPTVITGATGEMTVMRNEIFGPVVAVSAVDSADEAITEMNAVSGAIHHGIYTANIDTAFRMSDEIRAGGVIINGPGTWRVDHMPYGGTGTSGFGREGARFAVEEYTEPKVIVVRPSVPRPR</sequence>
<reference evidence="5" key="1">
    <citation type="submission" date="2014-08" db="EMBL/GenBank/DDBJ databases">
        <authorList>
            <person name="Edwards T."/>
        </authorList>
    </citation>
    <scope>NUCLEOTIDE SEQUENCE [LARGE SCALE GENOMIC DNA]</scope>
</reference>
<keyword evidence="2 4" id="KW-0560">Oxidoreductase</keyword>
<comment type="similarity">
    <text evidence="1">Belongs to the aldehyde dehydrogenase family.</text>
</comment>
<dbReference type="Gene3D" id="3.40.605.10">
    <property type="entry name" value="Aldehyde Dehydrogenase, Chain A, domain 1"/>
    <property type="match status" value="1"/>
</dbReference>
<evidence type="ECO:0000256" key="2">
    <source>
        <dbReference type="ARBA" id="ARBA00023002"/>
    </source>
</evidence>
<feature type="domain" description="Aldehyde dehydrogenase" evidence="3">
    <location>
        <begin position="17"/>
        <end position="445"/>
    </location>
</feature>
<dbReference type="PANTHER" id="PTHR42991:SF1">
    <property type="entry name" value="ALDEHYDE DEHYDROGENASE"/>
    <property type="match status" value="1"/>
</dbReference>
<proteinExistence type="inferred from homology"/>
<dbReference type="EMBL" id="CCND01000017">
    <property type="protein sequence ID" value="CDX58887.1"/>
    <property type="molecule type" value="Genomic_DNA"/>
</dbReference>
<name>A0A0K2W0V6_MESPL</name>
<dbReference type="InterPro" id="IPR016161">
    <property type="entry name" value="Ald_DH/histidinol_DH"/>
</dbReference>
<evidence type="ECO:0000313" key="4">
    <source>
        <dbReference type="EMBL" id="CDX58887.1"/>
    </source>
</evidence>
<dbReference type="Proteomes" id="UP000182888">
    <property type="component" value="Unassembled WGS sequence"/>
</dbReference>
<dbReference type="AlphaFoldDB" id="A0A0K2W0V6"/>
<evidence type="ECO:0000256" key="1">
    <source>
        <dbReference type="ARBA" id="ARBA00009986"/>
    </source>
</evidence>
<dbReference type="InterPro" id="IPR016162">
    <property type="entry name" value="Ald_DH_N"/>
</dbReference>
<gene>
    <name evidence="4" type="ORF">MPL1032_240309</name>
</gene>
<dbReference type="SUPFAM" id="SSF53720">
    <property type="entry name" value="ALDH-like"/>
    <property type="match status" value="1"/>
</dbReference>
<dbReference type="GO" id="GO:0008911">
    <property type="term" value="F:lactaldehyde dehydrogenase (NAD+) activity"/>
    <property type="evidence" value="ECO:0007669"/>
    <property type="project" value="TreeGrafter"/>
</dbReference>